<dbReference type="Pfam" id="PF08448">
    <property type="entry name" value="PAS_4"/>
    <property type="match status" value="1"/>
</dbReference>
<evidence type="ECO:0000256" key="3">
    <source>
        <dbReference type="ARBA" id="ARBA00004496"/>
    </source>
</evidence>
<evidence type="ECO:0000256" key="16">
    <source>
        <dbReference type="SAM" id="Coils"/>
    </source>
</evidence>
<dbReference type="InterPro" id="IPR004358">
    <property type="entry name" value="Sig_transdc_His_kin-like_C"/>
</dbReference>
<dbReference type="Gene3D" id="3.30.565.10">
    <property type="entry name" value="Histidine kinase-like ATPase, C-terminal domain"/>
    <property type="match status" value="1"/>
</dbReference>
<gene>
    <name evidence="20" type="ordered locus">GSU1292</name>
</gene>
<keyword evidence="21" id="KW-1185">Reference proteome</keyword>
<reference evidence="20 21" key="2">
    <citation type="journal article" date="2012" name="BMC Genomics">
        <title>Comparative genomic analysis of Geobacter sulfurreducens KN400, a strain with enhanced capacity for extracellular electron transfer and electricity production.</title>
        <authorList>
            <person name="Butler J.E."/>
            <person name="Young N.D."/>
            <person name="Aklujkar M."/>
            <person name="Lovley D.R."/>
        </authorList>
    </citation>
    <scope>NUCLEOTIDE SEQUENCE [LARGE SCALE GENOMIC DNA]</scope>
    <source>
        <strain evidence="21">ATCC 51573 / DSM 12127 / PCA</strain>
    </source>
</reference>
<keyword evidence="9" id="KW-0479">Metal-binding</keyword>
<organism evidence="20 21">
    <name type="scientific">Geobacter sulfurreducens (strain ATCC 51573 / DSM 12127 / PCA)</name>
    <dbReference type="NCBI Taxonomy" id="243231"/>
    <lineage>
        <taxon>Bacteria</taxon>
        <taxon>Pseudomonadati</taxon>
        <taxon>Thermodesulfobacteriota</taxon>
        <taxon>Desulfuromonadia</taxon>
        <taxon>Geobacterales</taxon>
        <taxon>Geobacteraceae</taxon>
        <taxon>Geobacter</taxon>
    </lineage>
</organism>
<reference evidence="20 21" key="1">
    <citation type="journal article" date="2003" name="Science">
        <title>Genome of Geobacter sulfurreducens: metal reduction in subsurface environments.</title>
        <authorList>
            <person name="Methe B.A."/>
            <person name="Nelson K.E."/>
            <person name="Eisen J.A."/>
            <person name="Paulsen I.T."/>
            <person name="Nelson W."/>
            <person name="Heidelberg J.F."/>
            <person name="Wu D."/>
            <person name="Wu M."/>
            <person name="Ward N."/>
            <person name="Beanan M.J."/>
            <person name="Dodson R.J."/>
            <person name="Madupu R."/>
            <person name="Brinkac L.M."/>
            <person name="Daugherty S.C."/>
            <person name="DeBoy R.T."/>
            <person name="Durkin A.S."/>
            <person name="Gwinn M."/>
            <person name="Kolonay J.F."/>
            <person name="Sullivan S.A."/>
            <person name="Haft D.H."/>
            <person name="Selengut J."/>
            <person name="Davidsen T.M."/>
            <person name="Zafar N."/>
            <person name="White O."/>
            <person name="Tran B."/>
            <person name="Romero C."/>
            <person name="Forberger H.A."/>
            <person name="Weidman J."/>
            <person name="Khouri H."/>
            <person name="Feldblyum T.V."/>
            <person name="Utterback T.R."/>
            <person name="Van Aken S.E."/>
            <person name="Lovley D.R."/>
            <person name="Fraser C.M."/>
        </authorList>
    </citation>
    <scope>NUCLEOTIDE SEQUENCE [LARGE SCALE GENOMIC DNA]</scope>
    <source>
        <strain evidence="21">ATCC 51573 / DSM 12127 / PCA</strain>
    </source>
</reference>
<keyword evidence="13" id="KW-0411">Iron-sulfur</keyword>
<dbReference type="GO" id="GO:0005737">
    <property type="term" value="C:cytoplasm"/>
    <property type="evidence" value="ECO:0007669"/>
    <property type="project" value="UniProtKB-SubCell"/>
</dbReference>
<dbReference type="STRING" id="243231.GSU1292"/>
<dbReference type="InParanoid" id="Q74DM4"/>
<dbReference type="Pfam" id="PF02518">
    <property type="entry name" value="HATPase_c"/>
    <property type="match status" value="1"/>
</dbReference>
<sequence>MFGTTILALAFALLYLRRWQQLKREVARRIEAERLFRETFEHIKLLAIQLDTHGNLVFCNDYFLQLVGWERREVIGVNWFERFVPPDQKTVKRIFYSSLDTGNIPVHVQNDIVTCGGRRLFISWTNTVIRDSSGGIIGTMSIGDDITERTKAENALLSYQEEFRNLAAELSLAEERERRRLSTDLHDLIGQTLAFAKIRAHSLREHVAEDGLTQWGELTGLLDQSIQEVRSLIFQISPPILYEVGLEAALEWLGENFQDNHRFRVNFSDDGTLKPLREEIKVTLFQVVREVLINAAKHASPDTVQIDIRGLGESVRITVRDDGRGFDVAKAAHKSRDKAGGGFGLFNIRQRIERLGGSLAIESSPGAGTMVTVVAPLDLARDTH</sequence>
<evidence type="ECO:0000259" key="18">
    <source>
        <dbReference type="PROSITE" id="PS50112"/>
    </source>
</evidence>
<dbReference type="CDD" id="cd00130">
    <property type="entry name" value="PAS"/>
    <property type="match status" value="1"/>
</dbReference>
<dbReference type="GO" id="GO:0007165">
    <property type="term" value="P:signal transduction"/>
    <property type="evidence" value="ECO:0000318"/>
    <property type="project" value="GO_Central"/>
</dbReference>
<feature type="domain" description="PAC" evidence="19">
    <location>
        <begin position="106"/>
        <end position="158"/>
    </location>
</feature>
<dbReference type="GO" id="GO:0046983">
    <property type="term" value="F:protein dimerization activity"/>
    <property type="evidence" value="ECO:0007669"/>
    <property type="project" value="InterPro"/>
</dbReference>
<proteinExistence type="predicted"/>
<evidence type="ECO:0000256" key="2">
    <source>
        <dbReference type="ARBA" id="ARBA00001966"/>
    </source>
</evidence>
<keyword evidence="16" id="KW-0175">Coiled coil</keyword>
<dbReference type="Gene3D" id="1.20.5.1930">
    <property type="match status" value="1"/>
</dbReference>
<evidence type="ECO:0000256" key="10">
    <source>
        <dbReference type="ARBA" id="ARBA00022777"/>
    </source>
</evidence>
<dbReference type="HOGENOM" id="CLU_000445_114_0_7"/>
<dbReference type="InterPro" id="IPR036890">
    <property type="entry name" value="HATPase_C_sf"/>
</dbReference>
<comment type="subcellular location">
    <subcellularLocation>
        <location evidence="3">Cytoplasm</location>
    </subcellularLocation>
</comment>
<dbReference type="EMBL" id="AE017180">
    <property type="protein sequence ID" value="AAR34668.1"/>
    <property type="molecule type" value="Genomic_DNA"/>
</dbReference>
<dbReference type="GO" id="GO:0000155">
    <property type="term" value="F:phosphorelay sensor kinase activity"/>
    <property type="evidence" value="ECO:0000318"/>
    <property type="project" value="GO_Central"/>
</dbReference>
<accession>Q74DM4</accession>
<feature type="domain" description="PAS" evidence="18">
    <location>
        <begin position="32"/>
        <end position="102"/>
    </location>
</feature>
<evidence type="ECO:0000256" key="14">
    <source>
        <dbReference type="ARBA" id="ARBA00024827"/>
    </source>
</evidence>
<keyword evidence="6" id="KW-0004">4Fe-4S</keyword>
<name>Q74DM4_GEOSL</name>
<dbReference type="EC" id="2.7.13.3" evidence="4"/>
<dbReference type="OrthoDB" id="6231at2"/>
<protein>
    <recommendedName>
        <fullName evidence="5">Oxygen sensor histidine kinase NreB</fullName>
        <ecNumber evidence="4">2.7.13.3</ecNumber>
    </recommendedName>
    <alternativeName>
        <fullName evidence="15">Nitrogen regulation protein B</fullName>
    </alternativeName>
</protein>
<dbReference type="InterPro" id="IPR013656">
    <property type="entry name" value="PAS_4"/>
</dbReference>
<dbReference type="InterPro" id="IPR000700">
    <property type="entry name" value="PAS-assoc_C"/>
</dbReference>
<evidence type="ECO:0000256" key="12">
    <source>
        <dbReference type="ARBA" id="ARBA00023012"/>
    </source>
</evidence>
<evidence type="ECO:0000313" key="20">
    <source>
        <dbReference type="EMBL" id="AAR34668.1"/>
    </source>
</evidence>
<evidence type="ECO:0000256" key="1">
    <source>
        <dbReference type="ARBA" id="ARBA00000085"/>
    </source>
</evidence>
<dbReference type="SMART" id="SM00091">
    <property type="entry name" value="PAS"/>
    <property type="match status" value="1"/>
</dbReference>
<dbReference type="InterPro" id="IPR011712">
    <property type="entry name" value="Sig_transdc_His_kin_sub3_dim/P"/>
</dbReference>
<evidence type="ECO:0000256" key="9">
    <source>
        <dbReference type="ARBA" id="ARBA00022723"/>
    </source>
</evidence>
<keyword evidence="8" id="KW-0808">Transferase</keyword>
<evidence type="ECO:0000313" key="21">
    <source>
        <dbReference type="Proteomes" id="UP000000577"/>
    </source>
</evidence>
<keyword evidence="10 20" id="KW-0418">Kinase</keyword>
<evidence type="ECO:0000256" key="7">
    <source>
        <dbReference type="ARBA" id="ARBA00022490"/>
    </source>
</evidence>
<keyword evidence="11" id="KW-0408">Iron</keyword>
<dbReference type="PROSITE" id="PS50113">
    <property type="entry name" value="PAC"/>
    <property type="match status" value="1"/>
</dbReference>
<comment type="function">
    <text evidence="14">Member of the two-component regulatory system NreB/NreC involved in the control of dissimilatory nitrate/nitrite reduction in response to oxygen. NreB functions as a direct oxygen sensor histidine kinase which is autophosphorylated, in the absence of oxygen, probably at the conserved histidine residue, and transfers its phosphate group probably to a conserved aspartate residue of NreC. NreB/NreC activates the expression of the nitrate (narGHJI) and nitrite (nir) reductase operons, as well as the putative nitrate transporter gene narT.</text>
</comment>
<dbReference type="Pfam" id="PF07730">
    <property type="entry name" value="HisKA_3"/>
    <property type="match status" value="1"/>
</dbReference>
<dbReference type="InterPro" id="IPR035965">
    <property type="entry name" value="PAS-like_dom_sf"/>
</dbReference>
<evidence type="ECO:0000256" key="13">
    <source>
        <dbReference type="ARBA" id="ARBA00023014"/>
    </source>
</evidence>
<dbReference type="PANTHER" id="PTHR24421:SF58">
    <property type="entry name" value="SIGNAL TRANSDUCTION HISTIDINE-PROTEIN KINASE_PHOSPHATASE UHPB"/>
    <property type="match status" value="1"/>
</dbReference>
<dbReference type="SMR" id="Q74DM4"/>
<evidence type="ECO:0000256" key="5">
    <source>
        <dbReference type="ARBA" id="ARBA00017322"/>
    </source>
</evidence>
<dbReference type="EnsemblBacteria" id="AAR34668">
    <property type="protein sequence ID" value="AAR34668"/>
    <property type="gene ID" value="GSU1292"/>
</dbReference>
<dbReference type="SUPFAM" id="SSF55874">
    <property type="entry name" value="ATPase domain of HSP90 chaperone/DNA topoisomerase II/histidine kinase"/>
    <property type="match status" value="1"/>
</dbReference>
<dbReference type="PANTHER" id="PTHR24421">
    <property type="entry name" value="NITRATE/NITRITE SENSOR PROTEIN NARX-RELATED"/>
    <property type="match status" value="1"/>
</dbReference>
<feature type="coiled-coil region" evidence="16">
    <location>
        <begin position="149"/>
        <end position="176"/>
    </location>
</feature>
<dbReference type="eggNOG" id="COG4585">
    <property type="taxonomic scope" value="Bacteria"/>
</dbReference>
<dbReference type="GO" id="GO:0046872">
    <property type="term" value="F:metal ion binding"/>
    <property type="evidence" value="ECO:0007669"/>
    <property type="project" value="UniProtKB-KW"/>
</dbReference>
<dbReference type="SMART" id="SM00387">
    <property type="entry name" value="HATPase_c"/>
    <property type="match status" value="1"/>
</dbReference>
<dbReference type="InterPro" id="IPR005467">
    <property type="entry name" value="His_kinase_dom"/>
</dbReference>
<evidence type="ECO:0000256" key="11">
    <source>
        <dbReference type="ARBA" id="ARBA00023004"/>
    </source>
</evidence>
<dbReference type="Gene3D" id="3.30.450.20">
    <property type="entry name" value="PAS domain"/>
    <property type="match status" value="1"/>
</dbReference>
<comment type="cofactor">
    <cofactor evidence="2">
        <name>[4Fe-4S] cluster</name>
        <dbReference type="ChEBI" id="CHEBI:49883"/>
    </cofactor>
</comment>
<dbReference type="PROSITE" id="PS50112">
    <property type="entry name" value="PAS"/>
    <property type="match status" value="1"/>
</dbReference>
<dbReference type="NCBIfam" id="TIGR00229">
    <property type="entry name" value="sensory_box"/>
    <property type="match status" value="1"/>
</dbReference>
<dbReference type="AlphaFoldDB" id="Q74DM4"/>
<comment type="catalytic activity">
    <reaction evidence="1">
        <text>ATP + protein L-histidine = ADP + protein N-phospho-L-histidine.</text>
        <dbReference type="EC" id="2.7.13.3"/>
    </reaction>
</comment>
<dbReference type="GO" id="GO:0005886">
    <property type="term" value="C:plasma membrane"/>
    <property type="evidence" value="ECO:0000318"/>
    <property type="project" value="GO_Central"/>
</dbReference>
<evidence type="ECO:0000256" key="8">
    <source>
        <dbReference type="ARBA" id="ARBA00022679"/>
    </source>
</evidence>
<dbReference type="InterPro" id="IPR003594">
    <property type="entry name" value="HATPase_dom"/>
</dbReference>
<evidence type="ECO:0000256" key="15">
    <source>
        <dbReference type="ARBA" id="ARBA00030800"/>
    </source>
</evidence>
<feature type="domain" description="Histidine kinase" evidence="17">
    <location>
        <begin position="284"/>
        <end position="379"/>
    </location>
</feature>
<dbReference type="PRINTS" id="PR00344">
    <property type="entry name" value="BCTRLSENSOR"/>
</dbReference>
<evidence type="ECO:0000259" key="17">
    <source>
        <dbReference type="PROSITE" id="PS50109"/>
    </source>
</evidence>
<dbReference type="InterPro" id="IPR050482">
    <property type="entry name" value="Sensor_HK_TwoCompSys"/>
</dbReference>
<evidence type="ECO:0000256" key="6">
    <source>
        <dbReference type="ARBA" id="ARBA00022485"/>
    </source>
</evidence>
<dbReference type="Proteomes" id="UP000000577">
    <property type="component" value="Chromosome"/>
</dbReference>
<keyword evidence="7" id="KW-0963">Cytoplasm</keyword>
<dbReference type="PATRIC" id="fig|243231.5.peg.1288"/>
<evidence type="ECO:0000259" key="19">
    <source>
        <dbReference type="PROSITE" id="PS50113"/>
    </source>
</evidence>
<dbReference type="KEGG" id="gsu:GSU1292"/>
<dbReference type="PROSITE" id="PS50109">
    <property type="entry name" value="HIS_KIN"/>
    <property type="match status" value="1"/>
</dbReference>
<dbReference type="SUPFAM" id="SSF55785">
    <property type="entry name" value="PYP-like sensor domain (PAS domain)"/>
    <property type="match status" value="1"/>
</dbReference>
<evidence type="ECO:0000256" key="4">
    <source>
        <dbReference type="ARBA" id="ARBA00012438"/>
    </source>
</evidence>
<dbReference type="CDD" id="cd16917">
    <property type="entry name" value="HATPase_UhpB-NarQ-NarX-like"/>
    <property type="match status" value="1"/>
</dbReference>
<dbReference type="InterPro" id="IPR000014">
    <property type="entry name" value="PAS"/>
</dbReference>
<dbReference type="GO" id="GO:0051539">
    <property type="term" value="F:4 iron, 4 sulfur cluster binding"/>
    <property type="evidence" value="ECO:0007669"/>
    <property type="project" value="UniProtKB-KW"/>
</dbReference>
<keyword evidence="12" id="KW-0902">Two-component regulatory system</keyword>